<evidence type="ECO:0000313" key="16">
    <source>
        <dbReference type="EMBL" id="GMS99664.1"/>
    </source>
</evidence>
<keyword evidence="7 13" id="KW-0227">DNA damage</keyword>
<dbReference type="InterPro" id="IPR033309">
    <property type="entry name" value="Mus81"/>
</dbReference>
<dbReference type="InterPro" id="IPR027421">
    <property type="entry name" value="DNA_pol_lamdba_lyase_dom_sf"/>
</dbReference>
<dbReference type="EMBL" id="BTSX01000005">
    <property type="protein sequence ID" value="GMS99664.1"/>
    <property type="molecule type" value="Genomic_DNA"/>
</dbReference>
<evidence type="ECO:0000256" key="14">
    <source>
        <dbReference type="SAM" id="MobiDB-lite"/>
    </source>
</evidence>
<dbReference type="Pfam" id="PF02732">
    <property type="entry name" value="ERCC4"/>
    <property type="match status" value="1"/>
</dbReference>
<evidence type="ECO:0000256" key="5">
    <source>
        <dbReference type="ARBA" id="ARBA00022723"/>
    </source>
</evidence>
<evidence type="ECO:0000313" key="17">
    <source>
        <dbReference type="Proteomes" id="UP001432027"/>
    </source>
</evidence>
<protein>
    <recommendedName>
        <fullName evidence="13">Crossover junction endonuclease MUS81</fullName>
        <ecNumber evidence="13">3.1.22.-</ecNumber>
    </recommendedName>
</protein>
<evidence type="ECO:0000256" key="9">
    <source>
        <dbReference type="ARBA" id="ARBA00022842"/>
    </source>
</evidence>
<organism evidence="16 17">
    <name type="scientific">Pristionchus entomophagus</name>
    <dbReference type="NCBI Taxonomy" id="358040"/>
    <lineage>
        <taxon>Eukaryota</taxon>
        <taxon>Metazoa</taxon>
        <taxon>Ecdysozoa</taxon>
        <taxon>Nematoda</taxon>
        <taxon>Chromadorea</taxon>
        <taxon>Rhabditida</taxon>
        <taxon>Rhabditina</taxon>
        <taxon>Diplogasteromorpha</taxon>
        <taxon>Diplogasteroidea</taxon>
        <taxon>Neodiplogasteridae</taxon>
        <taxon>Pristionchus</taxon>
    </lineage>
</organism>
<dbReference type="GO" id="GO:0046872">
    <property type="term" value="F:metal ion binding"/>
    <property type="evidence" value="ECO:0007669"/>
    <property type="project" value="UniProtKB-UniRule"/>
</dbReference>
<comment type="caution">
    <text evidence="16">The sequence shown here is derived from an EMBL/GenBank/DDBJ whole genome shotgun (WGS) entry which is preliminary data.</text>
</comment>
<dbReference type="AlphaFoldDB" id="A0AAV5TZS3"/>
<keyword evidence="10 13" id="KW-0233">DNA recombination</keyword>
<dbReference type="SMART" id="SM00891">
    <property type="entry name" value="ERCC4"/>
    <property type="match status" value="1"/>
</dbReference>
<comment type="subunit">
    <text evidence="13">Interacts with EME1.</text>
</comment>
<dbReference type="SUPFAM" id="SSF52980">
    <property type="entry name" value="Restriction endonuclease-like"/>
    <property type="match status" value="1"/>
</dbReference>
<dbReference type="GO" id="GO:0048476">
    <property type="term" value="C:Holliday junction resolvase complex"/>
    <property type="evidence" value="ECO:0007669"/>
    <property type="project" value="UniProtKB-UniRule"/>
</dbReference>
<dbReference type="SUPFAM" id="SSF47802">
    <property type="entry name" value="DNA polymerase beta, N-terminal domain-like"/>
    <property type="match status" value="1"/>
</dbReference>
<feature type="compositionally biased region" description="Polar residues" evidence="14">
    <location>
        <begin position="145"/>
        <end position="155"/>
    </location>
</feature>
<keyword evidence="12 13" id="KW-0539">Nucleus</keyword>
<dbReference type="InterPro" id="IPR011335">
    <property type="entry name" value="Restrct_endonuc-II-like"/>
</dbReference>
<dbReference type="GO" id="GO:0008821">
    <property type="term" value="F:crossover junction DNA endonuclease activity"/>
    <property type="evidence" value="ECO:0007669"/>
    <property type="project" value="UniProtKB-UniRule"/>
</dbReference>
<keyword evidence="9 13" id="KW-0460">Magnesium</keyword>
<dbReference type="GO" id="GO:0006308">
    <property type="term" value="P:DNA catabolic process"/>
    <property type="evidence" value="ECO:0007669"/>
    <property type="project" value="UniProtKB-UniRule"/>
</dbReference>
<feature type="non-terminal residue" evidence="16">
    <location>
        <position position="1"/>
    </location>
</feature>
<keyword evidence="5 13" id="KW-0479">Metal-binding</keyword>
<dbReference type="EC" id="3.1.22.-" evidence="13"/>
<comment type="cofactor">
    <cofactor evidence="1 13">
        <name>Mg(2+)</name>
        <dbReference type="ChEBI" id="CHEBI:18420"/>
    </cofactor>
</comment>
<dbReference type="Gene3D" id="1.10.150.110">
    <property type="entry name" value="DNA polymerase beta, N-terminal domain-like"/>
    <property type="match status" value="1"/>
</dbReference>
<keyword evidence="11 13" id="KW-0234">DNA repair</keyword>
<keyword evidence="17" id="KW-1185">Reference proteome</keyword>
<evidence type="ECO:0000256" key="1">
    <source>
        <dbReference type="ARBA" id="ARBA00001946"/>
    </source>
</evidence>
<evidence type="ECO:0000256" key="2">
    <source>
        <dbReference type="ARBA" id="ARBA00004123"/>
    </source>
</evidence>
<evidence type="ECO:0000256" key="10">
    <source>
        <dbReference type="ARBA" id="ARBA00023172"/>
    </source>
</evidence>
<dbReference type="Proteomes" id="UP001432027">
    <property type="component" value="Unassembled WGS sequence"/>
</dbReference>
<dbReference type="CDD" id="cd20074">
    <property type="entry name" value="XPF_nuclease_Mus81"/>
    <property type="match status" value="1"/>
</dbReference>
<evidence type="ECO:0000256" key="3">
    <source>
        <dbReference type="ARBA" id="ARBA00010015"/>
    </source>
</evidence>
<evidence type="ECO:0000256" key="6">
    <source>
        <dbReference type="ARBA" id="ARBA00022759"/>
    </source>
</evidence>
<feature type="region of interest" description="Disordered" evidence="14">
    <location>
        <begin position="112"/>
        <end position="226"/>
    </location>
</feature>
<feature type="domain" description="ERCC4" evidence="15">
    <location>
        <begin position="242"/>
        <end position="337"/>
    </location>
</feature>
<feature type="compositionally biased region" description="Low complexity" evidence="14">
    <location>
        <begin position="126"/>
        <end position="135"/>
    </location>
</feature>
<dbReference type="GO" id="GO:0003677">
    <property type="term" value="F:DNA binding"/>
    <property type="evidence" value="ECO:0007669"/>
    <property type="project" value="UniProtKB-UniRule"/>
</dbReference>
<keyword evidence="8 13" id="KW-0378">Hydrolase</keyword>
<feature type="compositionally biased region" description="Low complexity" evidence="14">
    <location>
        <begin position="188"/>
        <end position="205"/>
    </location>
</feature>
<keyword evidence="4 13" id="KW-0540">Nuclease</keyword>
<dbReference type="GO" id="GO:0005634">
    <property type="term" value="C:nucleus"/>
    <property type="evidence" value="ECO:0007669"/>
    <property type="project" value="UniProtKB-SubCell"/>
</dbReference>
<dbReference type="Gene3D" id="3.40.50.10130">
    <property type="match status" value="1"/>
</dbReference>
<evidence type="ECO:0000256" key="8">
    <source>
        <dbReference type="ARBA" id="ARBA00022801"/>
    </source>
</evidence>
<dbReference type="InterPro" id="IPR042530">
    <property type="entry name" value="EME1/EME2_C"/>
</dbReference>
<reference evidence="16" key="1">
    <citation type="submission" date="2023-10" db="EMBL/GenBank/DDBJ databases">
        <title>Genome assembly of Pristionchus species.</title>
        <authorList>
            <person name="Yoshida K."/>
            <person name="Sommer R.J."/>
        </authorList>
    </citation>
    <scope>NUCLEOTIDE SEQUENCE</scope>
    <source>
        <strain evidence="16">RS0144</strain>
    </source>
</reference>
<evidence type="ECO:0000256" key="11">
    <source>
        <dbReference type="ARBA" id="ARBA00023204"/>
    </source>
</evidence>
<name>A0AAV5TZS3_9BILA</name>
<comment type="function">
    <text evidence="13">Interacts with EME1 to form a DNA structure-specific endonuclease with substrate preference for branched DNA structures with a 5'-end at the branch nick. Typical substrates include 3'-flap structures, D-loops, replication forks and nicked Holliday junctions. May be required in mitosis for the processing of stalled or collapsed replication fork intermediates. May be required in meiosis for the repair of meiosis-specific double strand breaks subsequent to single-end invasion (SEI).</text>
</comment>
<dbReference type="InterPro" id="IPR047416">
    <property type="entry name" value="XPF_nuclease_Mus81"/>
</dbReference>
<sequence length="479" mass="53980">KLKMAGRVTVRLEHPRNVMYVRVLEAWKEMASEYESKMVYSIFNAMKAIKSCPLSIEGFEGLKRVNGIGDVIASRLEACWEVFSFELGDEIKSVTRVKEALTKEKTVALLDATKKGKHKGRVPSLKQAAPTTSKAAPPPNKKRLSSSQNPSTSTANDDEFMEEEDRVPAKKMPRFNSDPALSSARNNSGKSVGSSSGPSTSSSFGRTNSRDDLNANLPYSDDDEGEGMEYVSIEPRDSAEVILIMDLAEKNGNAKSSVVDLLEKKDIRVVRRRLSVGDYMWIARKMDGSEMCMDWVVERKTWGDLDSSIKKSRYEEQKQRLRAAPFTNRVYLIEGHRDGESHLQQALATTMLHDNFLIQRTLSCHKSAEFLASLTKRLQEQAKSEKMRRASFESVQQFSKKSACIDRLIDIWTRMLMVVPGMSSDSAKLVAERFPSMRALAKLWKDEDEPEKRLLREVPSLGRVQAANIALFFEQGMKN</sequence>
<comment type="similarity">
    <text evidence="3 13">Belongs to the XPF family.</text>
</comment>
<accession>A0AAV5TZS3</accession>
<dbReference type="GO" id="GO:0000727">
    <property type="term" value="P:double-strand break repair via break-induced replication"/>
    <property type="evidence" value="ECO:0007669"/>
    <property type="project" value="UniProtKB-UniRule"/>
</dbReference>
<keyword evidence="6 13" id="KW-0255">Endonuclease</keyword>
<dbReference type="InterPro" id="IPR006166">
    <property type="entry name" value="ERCC4_domain"/>
</dbReference>
<proteinExistence type="inferred from homology"/>
<evidence type="ECO:0000256" key="13">
    <source>
        <dbReference type="RuleBase" id="RU369042"/>
    </source>
</evidence>
<gene>
    <name evidence="16" type="ORF">PENTCL1PPCAC_21839</name>
</gene>
<evidence type="ECO:0000259" key="15">
    <source>
        <dbReference type="SMART" id="SM00891"/>
    </source>
</evidence>
<dbReference type="Gene3D" id="1.10.150.670">
    <property type="entry name" value="Crossover junction endonuclease EME1, DNA-binding domain"/>
    <property type="match status" value="1"/>
</dbReference>
<dbReference type="PANTHER" id="PTHR13451">
    <property type="entry name" value="CLASS II CROSSOVER JUNCTION ENDONUCLEASE MUS81"/>
    <property type="match status" value="1"/>
</dbReference>
<evidence type="ECO:0000256" key="12">
    <source>
        <dbReference type="ARBA" id="ARBA00023242"/>
    </source>
</evidence>
<dbReference type="PANTHER" id="PTHR13451:SF0">
    <property type="entry name" value="CROSSOVER JUNCTION ENDONUCLEASE MUS81"/>
    <property type="match status" value="1"/>
</dbReference>
<comment type="subcellular location">
    <subcellularLocation>
        <location evidence="2 13">Nucleus</location>
    </subcellularLocation>
</comment>
<evidence type="ECO:0000256" key="7">
    <source>
        <dbReference type="ARBA" id="ARBA00022763"/>
    </source>
</evidence>
<feature type="compositionally biased region" description="Acidic residues" evidence="14">
    <location>
        <begin position="156"/>
        <end position="165"/>
    </location>
</feature>
<evidence type="ECO:0000256" key="4">
    <source>
        <dbReference type="ARBA" id="ARBA00022722"/>
    </source>
</evidence>